<name>A0ABQ4M3Y2_9BACL</name>
<evidence type="ECO:0000313" key="4">
    <source>
        <dbReference type="EMBL" id="GIO70108.1"/>
    </source>
</evidence>
<keyword evidence="5" id="KW-1185">Reference proteome</keyword>
<feature type="region of interest" description="Disordered" evidence="1">
    <location>
        <begin position="1"/>
        <end position="62"/>
    </location>
</feature>
<dbReference type="Pfam" id="PF05036">
    <property type="entry name" value="SPOR"/>
    <property type="match status" value="1"/>
</dbReference>
<protein>
    <recommendedName>
        <fullName evidence="3">SPOR domain-containing protein</fullName>
    </recommendedName>
</protein>
<evidence type="ECO:0000313" key="5">
    <source>
        <dbReference type="Proteomes" id="UP000680638"/>
    </source>
</evidence>
<feature type="region of interest" description="Disordered" evidence="1">
    <location>
        <begin position="97"/>
        <end position="117"/>
    </location>
</feature>
<dbReference type="Gene3D" id="3.30.70.1070">
    <property type="entry name" value="Sporulation related repeat"/>
    <property type="match status" value="1"/>
</dbReference>
<keyword evidence="2" id="KW-0472">Membrane</keyword>
<dbReference type="Proteomes" id="UP000680638">
    <property type="component" value="Unassembled WGS sequence"/>
</dbReference>
<reference evidence="4 5" key="1">
    <citation type="submission" date="2021-03" db="EMBL/GenBank/DDBJ databases">
        <title>Antimicrobial resistance genes in bacteria isolated from Japanese honey, and their potential for conferring macrolide and lincosamide resistance in the American foulbrood pathogen Paenibacillus larvae.</title>
        <authorList>
            <person name="Okamoto M."/>
            <person name="Kumagai M."/>
            <person name="Kanamori H."/>
            <person name="Takamatsu D."/>
        </authorList>
    </citation>
    <scope>NUCLEOTIDE SEQUENCE [LARGE SCALE GENOMIC DNA]</scope>
    <source>
        <strain evidence="4 5">J21TS3</strain>
    </source>
</reference>
<feature type="transmembrane region" description="Helical" evidence="2">
    <location>
        <begin position="152"/>
        <end position="174"/>
    </location>
</feature>
<evidence type="ECO:0000256" key="2">
    <source>
        <dbReference type="SAM" id="Phobius"/>
    </source>
</evidence>
<sequence length="413" mass="45519">MTVNKARMTFRFNQDPPRGLDAGQETTKKAEQTFKPMPGREAAPVQAENGMPPRHEPIEDRPEKNLHVVSGQMQGWSDPFHKDEPWDEMISGWPREDAKEEHRREKTDDVELYDSGSSGDLSGEWRNLADEVYPELGNVSYRPRRPGSPWKVIGTITGAVVTGALFGFVILSFFKDGSGGSIVPVKPGTESVAESSGEPAKAAPVAVSVQGRSYYVLQYGLFSTKEGADQAKKELEQYGLAAGNDPDEEYRVYAGISTDREQAKLLSSQLKDKGMDLYVKEITLPAISELKFAGDANTAGRYFETSSELASKLSTLSAALLSQEKTGALNASEQAAVTDIHSRWTEAMKSFQTGLSREDEQLGAQIEQTMNSAVSALTEYNRNASKALLWEIQSRMMQYVMQQKELISKLGKA</sequence>
<organism evidence="4 5">
    <name type="scientific">Paenibacillus cookii</name>
    <dbReference type="NCBI Taxonomy" id="157839"/>
    <lineage>
        <taxon>Bacteria</taxon>
        <taxon>Bacillati</taxon>
        <taxon>Bacillota</taxon>
        <taxon>Bacilli</taxon>
        <taxon>Bacillales</taxon>
        <taxon>Paenibacillaceae</taxon>
        <taxon>Paenibacillus</taxon>
    </lineage>
</organism>
<accession>A0ABQ4M3Y2</accession>
<gene>
    <name evidence="4" type="ORF">J21TS3_49290</name>
</gene>
<feature type="domain" description="SPOR" evidence="3">
    <location>
        <begin position="212"/>
        <end position="278"/>
    </location>
</feature>
<dbReference type="SUPFAM" id="SSF110997">
    <property type="entry name" value="Sporulation related repeat"/>
    <property type="match status" value="1"/>
</dbReference>
<comment type="caution">
    <text evidence="4">The sequence shown here is derived from an EMBL/GenBank/DDBJ whole genome shotgun (WGS) entry which is preliminary data.</text>
</comment>
<dbReference type="EMBL" id="BORW01000046">
    <property type="protein sequence ID" value="GIO70108.1"/>
    <property type="molecule type" value="Genomic_DNA"/>
</dbReference>
<feature type="compositionally biased region" description="Basic and acidic residues" evidence="1">
    <location>
        <begin position="53"/>
        <end position="62"/>
    </location>
</feature>
<feature type="compositionally biased region" description="Basic and acidic residues" evidence="1">
    <location>
        <begin position="97"/>
        <end position="109"/>
    </location>
</feature>
<dbReference type="InterPro" id="IPR036680">
    <property type="entry name" value="SPOR-like_sf"/>
</dbReference>
<keyword evidence="2" id="KW-1133">Transmembrane helix</keyword>
<dbReference type="InterPro" id="IPR007730">
    <property type="entry name" value="SPOR-like_dom"/>
</dbReference>
<keyword evidence="2" id="KW-0812">Transmembrane</keyword>
<evidence type="ECO:0000256" key="1">
    <source>
        <dbReference type="SAM" id="MobiDB-lite"/>
    </source>
</evidence>
<proteinExistence type="predicted"/>
<evidence type="ECO:0000259" key="3">
    <source>
        <dbReference type="Pfam" id="PF05036"/>
    </source>
</evidence>